<gene>
    <name evidence="3" type="ORF">FWK35_00002330</name>
</gene>
<feature type="compositionally biased region" description="Basic and acidic residues" evidence="1">
    <location>
        <begin position="308"/>
        <end position="328"/>
    </location>
</feature>
<keyword evidence="4" id="KW-1185">Reference proteome</keyword>
<evidence type="ECO:0000313" key="4">
    <source>
        <dbReference type="Proteomes" id="UP000478052"/>
    </source>
</evidence>
<dbReference type="Proteomes" id="UP000478052">
    <property type="component" value="Unassembled WGS sequence"/>
</dbReference>
<evidence type="ECO:0000256" key="1">
    <source>
        <dbReference type="SAM" id="MobiDB-lite"/>
    </source>
</evidence>
<protein>
    <submittedName>
        <fullName evidence="3">Uncharacterized protein</fullName>
    </submittedName>
</protein>
<comment type="caution">
    <text evidence="3">The sequence shown here is derived from an EMBL/GenBank/DDBJ whole genome shotgun (WGS) entry which is preliminary data.</text>
</comment>
<keyword evidence="2" id="KW-0732">Signal</keyword>
<feature type="region of interest" description="Disordered" evidence="1">
    <location>
        <begin position="292"/>
        <end position="328"/>
    </location>
</feature>
<evidence type="ECO:0000313" key="3">
    <source>
        <dbReference type="EMBL" id="KAF0767322.1"/>
    </source>
</evidence>
<accession>A0A6G0Z9X2</accession>
<sequence>MKFALNEVALAVSMSLLWWMPLVQPFNTHKIHNNHRELVLMVAANDRAWSEFLDVGIQFNTKTLSPTAKEVLEGVPKTIPKNAGEQQPEHVGESSAEGHIQSDYIVVRALHIVVDVATRYNHYGAAVDFALHSIMKAIKCNAFKFVLMQLEAIEKNIEKQNEFAATRPKELWWTMVNVLDKVAVLNQSFTTEFHMYQQWDEIAKQDMTKKLPPTFNGFKSLVTDTLKDSCELSKSEEIYDHIRFDSKTENFEEPTGLQAIFDKCQTLLTKLFNDIPIKTMKLEVWESVLNKTKKESEKLEESEESKELDESKKLEESKESKDGHLPIE</sequence>
<dbReference type="AlphaFoldDB" id="A0A6G0Z9X2"/>
<reference evidence="3 4" key="1">
    <citation type="submission" date="2019-08" db="EMBL/GenBank/DDBJ databases">
        <title>Whole genome of Aphis craccivora.</title>
        <authorList>
            <person name="Voronova N.V."/>
            <person name="Shulinski R.S."/>
            <person name="Bandarenka Y.V."/>
            <person name="Zhorov D.G."/>
            <person name="Warner D."/>
        </authorList>
    </citation>
    <scope>NUCLEOTIDE SEQUENCE [LARGE SCALE GENOMIC DNA]</scope>
    <source>
        <strain evidence="3">180601</strain>
        <tissue evidence="3">Whole Body</tissue>
    </source>
</reference>
<dbReference type="OrthoDB" id="6614769at2759"/>
<evidence type="ECO:0000256" key="2">
    <source>
        <dbReference type="SAM" id="SignalP"/>
    </source>
</evidence>
<proteinExistence type="predicted"/>
<feature type="signal peptide" evidence="2">
    <location>
        <begin position="1"/>
        <end position="25"/>
    </location>
</feature>
<name>A0A6G0Z9X2_APHCR</name>
<dbReference type="EMBL" id="VUJU01000995">
    <property type="protein sequence ID" value="KAF0767322.1"/>
    <property type="molecule type" value="Genomic_DNA"/>
</dbReference>
<organism evidence="3 4">
    <name type="scientific">Aphis craccivora</name>
    <name type="common">Cowpea aphid</name>
    <dbReference type="NCBI Taxonomy" id="307492"/>
    <lineage>
        <taxon>Eukaryota</taxon>
        <taxon>Metazoa</taxon>
        <taxon>Ecdysozoa</taxon>
        <taxon>Arthropoda</taxon>
        <taxon>Hexapoda</taxon>
        <taxon>Insecta</taxon>
        <taxon>Pterygota</taxon>
        <taxon>Neoptera</taxon>
        <taxon>Paraneoptera</taxon>
        <taxon>Hemiptera</taxon>
        <taxon>Sternorrhyncha</taxon>
        <taxon>Aphidomorpha</taxon>
        <taxon>Aphidoidea</taxon>
        <taxon>Aphididae</taxon>
        <taxon>Aphidini</taxon>
        <taxon>Aphis</taxon>
        <taxon>Aphis</taxon>
    </lineage>
</organism>
<feature type="chain" id="PRO_5026281486" evidence="2">
    <location>
        <begin position="26"/>
        <end position="328"/>
    </location>
</feature>